<dbReference type="RefSeq" id="WP_113644314.1">
    <property type="nucleotide sequence ID" value="NZ_SWMS01000002.1"/>
</dbReference>
<sequence>MERYSPPGSGVPVRGLARAAGQDATVEFRPGQEYWAAKATERAKAIGAPAAFWEANVTHHVEFETAVWMIESGHREAEVIVNRTPCGYRRDLEPYRHAGCHQFLQGFLPQGHTLHVYGTDDHGTKTFIASYEGQNPQ</sequence>
<evidence type="ECO:0000313" key="1">
    <source>
        <dbReference type="EMBL" id="TKG72664.1"/>
    </source>
</evidence>
<protein>
    <submittedName>
        <fullName evidence="1">Uncharacterized protein</fullName>
    </submittedName>
</protein>
<name>A0ABY2S9V4_9PSEU</name>
<organism evidence="1 2">
    <name type="scientific">Prauserella endophytica</name>
    <dbReference type="NCBI Taxonomy" id="1592324"/>
    <lineage>
        <taxon>Bacteria</taxon>
        <taxon>Bacillati</taxon>
        <taxon>Actinomycetota</taxon>
        <taxon>Actinomycetes</taxon>
        <taxon>Pseudonocardiales</taxon>
        <taxon>Pseudonocardiaceae</taxon>
        <taxon>Prauserella</taxon>
        <taxon>Prauserella coralliicola group</taxon>
    </lineage>
</organism>
<comment type="caution">
    <text evidence="1">The sequence shown here is derived from an EMBL/GenBank/DDBJ whole genome shotgun (WGS) entry which is preliminary data.</text>
</comment>
<accession>A0ABY2S9V4</accession>
<evidence type="ECO:0000313" key="2">
    <source>
        <dbReference type="Proteomes" id="UP000309992"/>
    </source>
</evidence>
<proteinExistence type="predicted"/>
<dbReference type="EMBL" id="SWMS01000002">
    <property type="protein sequence ID" value="TKG72664.1"/>
    <property type="molecule type" value="Genomic_DNA"/>
</dbReference>
<keyword evidence="2" id="KW-1185">Reference proteome</keyword>
<dbReference type="Proteomes" id="UP000309992">
    <property type="component" value="Unassembled WGS sequence"/>
</dbReference>
<dbReference type="Pfam" id="PF14428">
    <property type="entry name" value="DddA-like"/>
    <property type="match status" value="1"/>
</dbReference>
<gene>
    <name evidence="1" type="ORF">FCN18_05335</name>
</gene>
<reference evidence="1 2" key="1">
    <citation type="journal article" date="2015" name="Antonie Van Leeuwenhoek">
        <title>Prauserella endophytica sp. nov., an endophytic actinobacterium isolated from Tamarix taklamakanensis.</title>
        <authorList>
            <person name="Liu J.M."/>
            <person name="Habden X."/>
            <person name="Guo L."/>
            <person name="Tuo L."/>
            <person name="Jiang Z.K."/>
            <person name="Liu S.W."/>
            <person name="Liu X.F."/>
            <person name="Chen L."/>
            <person name="Li R.F."/>
            <person name="Zhang Y.Q."/>
            <person name="Sun C.H."/>
        </authorList>
    </citation>
    <scope>NUCLEOTIDE SEQUENCE [LARGE SCALE GENOMIC DNA]</scope>
    <source>
        <strain evidence="1 2">CGMCC 4.7182</strain>
    </source>
</reference>
<dbReference type="InterPro" id="IPR032724">
    <property type="entry name" value="SCP1.201-like"/>
</dbReference>